<evidence type="ECO:0000256" key="8">
    <source>
        <dbReference type="ARBA" id="ARBA00023125"/>
    </source>
</evidence>
<dbReference type="FunFam" id="3.30.160.60:FF:000030">
    <property type="entry name" value="Zinc finger protein 628"/>
    <property type="match status" value="1"/>
</dbReference>
<keyword evidence="3" id="KW-0479">Metal-binding</keyword>
<dbReference type="SMART" id="SM00868">
    <property type="entry name" value="zf-AD"/>
    <property type="match status" value="1"/>
</dbReference>
<dbReference type="InterPro" id="IPR036236">
    <property type="entry name" value="Znf_C2H2_sf"/>
</dbReference>
<dbReference type="FunFam" id="3.30.160.60:FF:000358">
    <property type="entry name" value="zinc finger protein 24"/>
    <property type="match status" value="1"/>
</dbReference>
<dbReference type="PROSITE" id="PS50157">
    <property type="entry name" value="ZINC_FINGER_C2H2_2"/>
    <property type="match status" value="10"/>
</dbReference>
<comment type="caution">
    <text evidence="12">The sequence shown here is derived from an EMBL/GenBank/DDBJ whole genome shotgun (WGS) entry which is preliminary data.</text>
</comment>
<sequence length="597" mass="67635">MDGLELCRLCALEKDNLLGIYDSEGLRLALDAKIKKCLNLEVSDREHFPKSICLECYSKLDAFDEFLDNSINAQATLSILYPDNADKCDQLDELQLPEENIKAPPEEEYEDDEGEFILGEVTGDLVINKAEFLESDKSFSESLQAATGSLEHCEEADVTSNILSAVEDEFIDGKTDAEERLEEGSDGDAESIPADKEIIPGIWLCSDCSAQFDEVTDLRQHHRTEHNQDERYVCDFCSKLFIDFNAFLTHLRRHKNCLKYSCEVCGKFFSNKKIVDAHKVVHTNGKPYVCSQCGKSFRQQNSLFLHSKCHLPEDIKHKFPCELCSKKFSSKPNLQTHMRIHAGLRNFTCDQCGKSFIQKGNLDAHLLTHTHDKPYQCEQCDKRFKTGMQLRKHHSVHTGAKPHRCDVCGRTFREKGTLREHHRIHTGAMPFSCEYCGKAFRFKGILTTHRRQHTGERPYSCHECQHHFTNWPNYNKHMKRRHGINTSRSARSDKPALATNQQPSQPTQPPPQQPPPQQPPAPPSASAPAPIFQEIQAADLYANIQSQTLGATLPTYMAYNVYSLSQVTGLDGTTIEIMPRQTITLKEAAGNSINFQT</sequence>
<keyword evidence="10" id="KW-0539">Nucleus</keyword>
<evidence type="ECO:0000256" key="1">
    <source>
        <dbReference type="ARBA" id="ARBA00004123"/>
    </source>
</evidence>
<dbReference type="PANTHER" id="PTHR24404:SF110">
    <property type="entry name" value="C2H2-TYPE DOMAIN-CONTAINING PROTEIN"/>
    <property type="match status" value="1"/>
</dbReference>
<evidence type="ECO:0008006" key="14">
    <source>
        <dbReference type="Google" id="ProtNLM"/>
    </source>
</evidence>
<evidence type="ECO:0000256" key="2">
    <source>
        <dbReference type="ARBA" id="ARBA00006991"/>
    </source>
</evidence>
<evidence type="ECO:0000256" key="10">
    <source>
        <dbReference type="ARBA" id="ARBA00023242"/>
    </source>
</evidence>
<proteinExistence type="inferred from homology"/>
<dbReference type="PROSITE" id="PS00028">
    <property type="entry name" value="ZINC_FINGER_C2H2_1"/>
    <property type="match status" value="10"/>
</dbReference>
<feature type="region of interest" description="Disordered" evidence="11">
    <location>
        <begin position="483"/>
        <end position="528"/>
    </location>
</feature>
<evidence type="ECO:0000256" key="4">
    <source>
        <dbReference type="ARBA" id="ARBA00022737"/>
    </source>
</evidence>
<dbReference type="Pfam" id="PF00096">
    <property type="entry name" value="zf-C2H2"/>
    <property type="match status" value="6"/>
</dbReference>
<keyword evidence="9" id="KW-0804">Transcription</keyword>
<dbReference type="InterPro" id="IPR013087">
    <property type="entry name" value="Znf_C2H2_type"/>
</dbReference>
<reference evidence="12" key="1">
    <citation type="journal article" date="2021" name="Mol. Ecol. Resour.">
        <title>Apolygus lucorum genome provides insights into omnivorousness and mesophyll feeding.</title>
        <authorList>
            <person name="Liu Y."/>
            <person name="Liu H."/>
            <person name="Wang H."/>
            <person name="Huang T."/>
            <person name="Liu B."/>
            <person name="Yang B."/>
            <person name="Yin L."/>
            <person name="Li B."/>
            <person name="Zhang Y."/>
            <person name="Zhang S."/>
            <person name="Jiang F."/>
            <person name="Zhang X."/>
            <person name="Ren Y."/>
            <person name="Wang B."/>
            <person name="Wang S."/>
            <person name="Lu Y."/>
            <person name="Wu K."/>
            <person name="Fan W."/>
            <person name="Wang G."/>
        </authorList>
    </citation>
    <scope>NUCLEOTIDE SEQUENCE</scope>
    <source>
        <strain evidence="12">12Hb</strain>
    </source>
</reference>
<evidence type="ECO:0000313" key="12">
    <source>
        <dbReference type="EMBL" id="KAF6204004.1"/>
    </source>
</evidence>
<dbReference type="GO" id="GO:0005634">
    <property type="term" value="C:nucleus"/>
    <property type="evidence" value="ECO:0007669"/>
    <property type="project" value="UniProtKB-SubCell"/>
</dbReference>
<dbReference type="GO" id="GO:0000978">
    <property type="term" value="F:RNA polymerase II cis-regulatory region sequence-specific DNA binding"/>
    <property type="evidence" value="ECO:0007669"/>
    <property type="project" value="TreeGrafter"/>
</dbReference>
<evidence type="ECO:0000313" key="13">
    <source>
        <dbReference type="Proteomes" id="UP000466442"/>
    </source>
</evidence>
<dbReference type="OrthoDB" id="40579at2759"/>
<name>A0A6A4J7V7_APOLU</name>
<dbReference type="SUPFAM" id="SSF57667">
    <property type="entry name" value="beta-beta-alpha zinc fingers"/>
    <property type="match status" value="5"/>
</dbReference>
<dbReference type="Pfam" id="PF13912">
    <property type="entry name" value="zf-C2H2_6"/>
    <property type="match status" value="1"/>
</dbReference>
<keyword evidence="7" id="KW-0805">Transcription regulation</keyword>
<dbReference type="Gene3D" id="3.40.1800.20">
    <property type="match status" value="1"/>
</dbReference>
<organism evidence="12 13">
    <name type="scientific">Apolygus lucorum</name>
    <name type="common">Small green plant bug</name>
    <name type="synonym">Lygocoris lucorum</name>
    <dbReference type="NCBI Taxonomy" id="248454"/>
    <lineage>
        <taxon>Eukaryota</taxon>
        <taxon>Metazoa</taxon>
        <taxon>Ecdysozoa</taxon>
        <taxon>Arthropoda</taxon>
        <taxon>Hexapoda</taxon>
        <taxon>Insecta</taxon>
        <taxon>Pterygota</taxon>
        <taxon>Neoptera</taxon>
        <taxon>Paraneoptera</taxon>
        <taxon>Hemiptera</taxon>
        <taxon>Heteroptera</taxon>
        <taxon>Panheteroptera</taxon>
        <taxon>Cimicomorpha</taxon>
        <taxon>Miridae</taxon>
        <taxon>Mirini</taxon>
        <taxon>Apolygus</taxon>
    </lineage>
</organism>
<keyword evidence="13" id="KW-1185">Reference proteome</keyword>
<evidence type="ECO:0000256" key="9">
    <source>
        <dbReference type="ARBA" id="ARBA00023163"/>
    </source>
</evidence>
<dbReference type="PROSITE" id="PS51915">
    <property type="entry name" value="ZAD"/>
    <property type="match status" value="1"/>
</dbReference>
<evidence type="ECO:0000256" key="11">
    <source>
        <dbReference type="SAM" id="MobiDB-lite"/>
    </source>
</evidence>
<dbReference type="EMBL" id="WIXP02000010">
    <property type="protein sequence ID" value="KAF6204004.1"/>
    <property type="molecule type" value="Genomic_DNA"/>
</dbReference>
<accession>A0A6A4J7V7</accession>
<keyword evidence="5" id="KW-0863">Zinc-finger</keyword>
<evidence type="ECO:0000256" key="3">
    <source>
        <dbReference type="ARBA" id="ARBA00022723"/>
    </source>
</evidence>
<dbReference type="FunFam" id="3.30.160.60:FF:000149">
    <property type="entry name" value="Zinc finger protein 569"/>
    <property type="match status" value="1"/>
</dbReference>
<evidence type="ECO:0000256" key="6">
    <source>
        <dbReference type="ARBA" id="ARBA00022833"/>
    </source>
</evidence>
<keyword evidence="6" id="KW-0862">Zinc</keyword>
<gene>
    <name evidence="12" type="ORF">GE061_002343</name>
</gene>
<dbReference type="InterPro" id="IPR050589">
    <property type="entry name" value="Ikaros_C2H2-ZF"/>
</dbReference>
<dbReference type="SUPFAM" id="SSF57716">
    <property type="entry name" value="Glucocorticoid receptor-like (DNA-binding domain)"/>
    <property type="match status" value="1"/>
</dbReference>
<dbReference type="FunFam" id="3.30.160.60:FF:001228">
    <property type="entry name" value="Zinc finger protein 236"/>
    <property type="match status" value="1"/>
</dbReference>
<dbReference type="Proteomes" id="UP000466442">
    <property type="component" value="Unassembled WGS sequence"/>
</dbReference>
<comment type="subcellular location">
    <subcellularLocation>
        <location evidence="1">Nucleus</location>
    </subcellularLocation>
</comment>
<protein>
    <recommendedName>
        <fullName evidence="14">Protein krueppel</fullName>
    </recommendedName>
</protein>
<dbReference type="FunFam" id="3.30.160.60:FF:000624">
    <property type="entry name" value="zinc finger protein 697"/>
    <property type="match status" value="1"/>
</dbReference>
<dbReference type="GO" id="GO:0008270">
    <property type="term" value="F:zinc ion binding"/>
    <property type="evidence" value="ECO:0007669"/>
    <property type="project" value="UniProtKB-UniRule"/>
</dbReference>
<dbReference type="Pfam" id="PF07776">
    <property type="entry name" value="zf-AD"/>
    <property type="match status" value="1"/>
</dbReference>
<dbReference type="AlphaFoldDB" id="A0A6A4J7V7"/>
<evidence type="ECO:0000256" key="5">
    <source>
        <dbReference type="ARBA" id="ARBA00022771"/>
    </source>
</evidence>
<keyword evidence="4" id="KW-0677">Repeat</keyword>
<dbReference type="SMART" id="SM00355">
    <property type="entry name" value="ZnF_C2H2"/>
    <property type="match status" value="10"/>
</dbReference>
<dbReference type="PANTHER" id="PTHR24404">
    <property type="entry name" value="ZINC FINGER PROTEIN"/>
    <property type="match status" value="1"/>
</dbReference>
<evidence type="ECO:0000256" key="7">
    <source>
        <dbReference type="ARBA" id="ARBA00023015"/>
    </source>
</evidence>
<dbReference type="Gene3D" id="3.30.160.60">
    <property type="entry name" value="Classic Zinc Finger"/>
    <property type="match status" value="9"/>
</dbReference>
<feature type="compositionally biased region" description="Pro residues" evidence="11">
    <location>
        <begin position="506"/>
        <end position="525"/>
    </location>
</feature>
<keyword evidence="8" id="KW-0238">DNA-binding</keyword>
<comment type="similarity">
    <text evidence="2">Belongs to the krueppel C2H2-type zinc-finger protein family.</text>
</comment>
<dbReference type="GO" id="GO:0006357">
    <property type="term" value="P:regulation of transcription by RNA polymerase II"/>
    <property type="evidence" value="ECO:0007669"/>
    <property type="project" value="TreeGrafter"/>
</dbReference>
<dbReference type="FunFam" id="3.30.160.60:FF:001480">
    <property type="entry name" value="Si:cabz01071911.3"/>
    <property type="match status" value="1"/>
</dbReference>
<dbReference type="InterPro" id="IPR012934">
    <property type="entry name" value="Znf_AD"/>
</dbReference>
<dbReference type="GO" id="GO:0003700">
    <property type="term" value="F:DNA-binding transcription factor activity"/>
    <property type="evidence" value="ECO:0007669"/>
    <property type="project" value="TreeGrafter"/>
</dbReference>